<dbReference type="AlphaFoldDB" id="A0A2K1K438"/>
<dbReference type="InParanoid" id="A0A2K1K438"/>
<evidence type="ECO:0000313" key="3">
    <source>
        <dbReference type="EnsemblPlants" id="Pp3c9_21360V3.1"/>
    </source>
</evidence>
<evidence type="ECO:0000313" key="2">
    <source>
        <dbReference type="EMBL" id="PNR48537.1"/>
    </source>
</evidence>
<reference evidence="3" key="3">
    <citation type="submission" date="2020-12" db="UniProtKB">
        <authorList>
            <consortium name="EnsemblPlants"/>
        </authorList>
    </citation>
    <scope>IDENTIFICATION</scope>
</reference>
<dbReference type="EMBL" id="ABEU02000009">
    <property type="protein sequence ID" value="PNR48537.1"/>
    <property type="molecule type" value="Genomic_DNA"/>
</dbReference>
<reference evidence="2 4" key="2">
    <citation type="journal article" date="2018" name="Plant J.">
        <title>The Physcomitrella patens chromosome-scale assembly reveals moss genome structure and evolution.</title>
        <authorList>
            <person name="Lang D."/>
            <person name="Ullrich K.K."/>
            <person name="Murat F."/>
            <person name="Fuchs J."/>
            <person name="Jenkins J."/>
            <person name="Haas F.B."/>
            <person name="Piednoel M."/>
            <person name="Gundlach H."/>
            <person name="Van Bel M."/>
            <person name="Meyberg R."/>
            <person name="Vives C."/>
            <person name="Morata J."/>
            <person name="Symeonidi A."/>
            <person name="Hiss M."/>
            <person name="Muchero W."/>
            <person name="Kamisugi Y."/>
            <person name="Saleh O."/>
            <person name="Blanc G."/>
            <person name="Decker E.L."/>
            <person name="van Gessel N."/>
            <person name="Grimwood J."/>
            <person name="Hayes R.D."/>
            <person name="Graham S.W."/>
            <person name="Gunter L.E."/>
            <person name="McDaniel S.F."/>
            <person name="Hoernstein S.N.W."/>
            <person name="Larsson A."/>
            <person name="Li F.W."/>
            <person name="Perroud P.F."/>
            <person name="Phillips J."/>
            <person name="Ranjan P."/>
            <person name="Rokshar D.S."/>
            <person name="Rothfels C.J."/>
            <person name="Schneider L."/>
            <person name="Shu S."/>
            <person name="Stevenson D.W."/>
            <person name="Thummler F."/>
            <person name="Tillich M."/>
            <person name="Villarreal Aguilar J.C."/>
            <person name="Widiez T."/>
            <person name="Wong G.K."/>
            <person name="Wymore A."/>
            <person name="Zhang Y."/>
            <person name="Zimmer A.D."/>
            <person name="Quatrano R.S."/>
            <person name="Mayer K.F.X."/>
            <person name="Goodstein D."/>
            <person name="Casacuberta J.M."/>
            <person name="Vandepoele K."/>
            <person name="Reski R."/>
            <person name="Cuming A.C."/>
            <person name="Tuskan G.A."/>
            <person name="Maumus F."/>
            <person name="Salse J."/>
            <person name="Schmutz J."/>
            <person name="Rensing S.A."/>
        </authorList>
    </citation>
    <scope>NUCLEOTIDE SEQUENCE [LARGE SCALE GENOMIC DNA]</scope>
    <source>
        <strain evidence="3 4">cv. Gransden 2004</strain>
    </source>
</reference>
<organism evidence="2">
    <name type="scientific">Physcomitrium patens</name>
    <name type="common">Spreading-leaved earth moss</name>
    <name type="synonym">Physcomitrella patens</name>
    <dbReference type="NCBI Taxonomy" id="3218"/>
    <lineage>
        <taxon>Eukaryota</taxon>
        <taxon>Viridiplantae</taxon>
        <taxon>Streptophyta</taxon>
        <taxon>Embryophyta</taxon>
        <taxon>Bryophyta</taxon>
        <taxon>Bryophytina</taxon>
        <taxon>Bryopsida</taxon>
        <taxon>Funariidae</taxon>
        <taxon>Funariales</taxon>
        <taxon>Funariaceae</taxon>
        <taxon>Physcomitrium</taxon>
    </lineage>
</organism>
<reference evidence="2 4" key="1">
    <citation type="journal article" date="2008" name="Science">
        <title>The Physcomitrella genome reveals evolutionary insights into the conquest of land by plants.</title>
        <authorList>
            <person name="Rensing S."/>
            <person name="Lang D."/>
            <person name="Zimmer A."/>
            <person name="Terry A."/>
            <person name="Salamov A."/>
            <person name="Shapiro H."/>
            <person name="Nishiyama T."/>
            <person name="Perroud P.-F."/>
            <person name="Lindquist E."/>
            <person name="Kamisugi Y."/>
            <person name="Tanahashi T."/>
            <person name="Sakakibara K."/>
            <person name="Fujita T."/>
            <person name="Oishi K."/>
            <person name="Shin-I T."/>
            <person name="Kuroki Y."/>
            <person name="Toyoda A."/>
            <person name="Suzuki Y."/>
            <person name="Hashimoto A."/>
            <person name="Yamaguchi K."/>
            <person name="Sugano A."/>
            <person name="Kohara Y."/>
            <person name="Fujiyama A."/>
            <person name="Anterola A."/>
            <person name="Aoki S."/>
            <person name="Ashton N."/>
            <person name="Barbazuk W.B."/>
            <person name="Barker E."/>
            <person name="Bennetzen J."/>
            <person name="Bezanilla M."/>
            <person name="Blankenship R."/>
            <person name="Cho S.H."/>
            <person name="Dutcher S."/>
            <person name="Estelle M."/>
            <person name="Fawcett J.A."/>
            <person name="Gundlach H."/>
            <person name="Hanada K."/>
            <person name="Heyl A."/>
            <person name="Hicks K.A."/>
            <person name="Hugh J."/>
            <person name="Lohr M."/>
            <person name="Mayer K."/>
            <person name="Melkozernov A."/>
            <person name="Murata T."/>
            <person name="Nelson D."/>
            <person name="Pils B."/>
            <person name="Prigge M."/>
            <person name="Reiss B."/>
            <person name="Renner T."/>
            <person name="Rombauts S."/>
            <person name="Rushton P."/>
            <person name="Sanderfoot A."/>
            <person name="Schween G."/>
            <person name="Shiu S.-H."/>
            <person name="Stueber K."/>
            <person name="Theodoulou F.L."/>
            <person name="Tu H."/>
            <person name="Van de Peer Y."/>
            <person name="Verrier P.J."/>
            <person name="Waters E."/>
            <person name="Wood A."/>
            <person name="Yang L."/>
            <person name="Cove D."/>
            <person name="Cuming A."/>
            <person name="Hasebe M."/>
            <person name="Lucas S."/>
            <person name="Mishler D.B."/>
            <person name="Reski R."/>
            <person name="Grigoriev I."/>
            <person name="Quatrano R.S."/>
            <person name="Boore J.L."/>
        </authorList>
    </citation>
    <scope>NUCLEOTIDE SEQUENCE [LARGE SCALE GENOMIC DNA]</scope>
    <source>
        <strain evidence="3 4">cv. Gransden 2004</strain>
    </source>
</reference>
<dbReference type="Gramene" id="Pp3c9_21360V3.1">
    <property type="protein sequence ID" value="Pp3c9_21360V3.1"/>
    <property type="gene ID" value="Pp3c9_21360"/>
</dbReference>
<proteinExistence type="predicted"/>
<feature type="region of interest" description="Disordered" evidence="1">
    <location>
        <begin position="1"/>
        <end position="48"/>
    </location>
</feature>
<evidence type="ECO:0000256" key="1">
    <source>
        <dbReference type="SAM" id="MobiDB-lite"/>
    </source>
</evidence>
<name>A0A2K1K438_PHYPA</name>
<accession>A0A2K1K438</accession>
<dbReference type="EnsemblPlants" id="Pp3c9_21360V3.1">
    <property type="protein sequence ID" value="Pp3c9_21360V3.1"/>
    <property type="gene ID" value="Pp3c9_21360"/>
</dbReference>
<evidence type="ECO:0000313" key="4">
    <source>
        <dbReference type="Proteomes" id="UP000006727"/>
    </source>
</evidence>
<protein>
    <submittedName>
        <fullName evidence="2 3">Uncharacterized protein</fullName>
    </submittedName>
</protein>
<dbReference type="Proteomes" id="UP000006727">
    <property type="component" value="Chromosome 9"/>
</dbReference>
<sequence length="130" mass="15190">MRQRSPQPGCLFPWKERKGREGSLPATQPDSAPLPRSYEHTPASSPSITAGESQAAYWAFFFFFFFFFHHHHRYPFGECSFRNCRATRRWVSHWTRRTLTFEIFPAARDPAVIAPELRFPLIELLLLMGS</sequence>
<keyword evidence="4" id="KW-1185">Reference proteome</keyword>
<gene>
    <name evidence="2" type="ORF">PHYPA_013014</name>
</gene>